<evidence type="ECO:0000256" key="2">
    <source>
        <dbReference type="ARBA" id="ARBA00009607"/>
    </source>
</evidence>
<keyword evidence="5 8" id="KW-1133">Transmembrane helix</keyword>
<sequence length="209" mass="24075">MSRSRLSVSGSRWDHRDEIGILYHLLMDRIFYDDFWDIHGFYPNEWMHLSQFLLFCSDSRGRERMERSSSEEVTPSEGTVLINPNPNPNMTSSSSSLRPEWPTIDGPLGLSEEDSVGYARKFFGFGFLLLPLLWAVNCYYFWPVLRHSTSFPRIRPYVVGSAIGLTVFSAMLASWSLTFTIGGERLFGHTWDELVMYNVADRYGLTGLF</sequence>
<dbReference type="Pfam" id="PF10251">
    <property type="entry name" value="PEN-2"/>
    <property type="match status" value="1"/>
</dbReference>
<dbReference type="EMBL" id="MNCJ02000319">
    <property type="protein sequence ID" value="KAF5809854.1"/>
    <property type="molecule type" value="Genomic_DNA"/>
</dbReference>
<dbReference type="Gramene" id="mRNA:HanXRQr2_Chr04g0162391">
    <property type="protein sequence ID" value="mRNA:HanXRQr2_Chr04g0162391"/>
    <property type="gene ID" value="HanXRQr2_Chr04g0162391"/>
</dbReference>
<evidence type="ECO:0000256" key="6">
    <source>
        <dbReference type="ARBA" id="ARBA00023136"/>
    </source>
</evidence>
<dbReference type="GO" id="GO:0070765">
    <property type="term" value="C:gamma-secretase complex"/>
    <property type="evidence" value="ECO:0000318"/>
    <property type="project" value="GO_Central"/>
</dbReference>
<evidence type="ECO:0000256" key="8">
    <source>
        <dbReference type="SAM" id="Phobius"/>
    </source>
</evidence>
<comment type="caution">
    <text evidence="9">The sequence shown here is derived from an EMBL/GenBank/DDBJ whole genome shotgun (WGS) entry which is preliminary data.</text>
</comment>
<evidence type="ECO:0000256" key="7">
    <source>
        <dbReference type="SAM" id="MobiDB-lite"/>
    </source>
</evidence>
<evidence type="ECO:0000313" key="9">
    <source>
        <dbReference type="EMBL" id="KAF5809854.1"/>
    </source>
</evidence>
<keyword evidence="9" id="KW-0645">Protease</keyword>
<evidence type="ECO:0000256" key="1">
    <source>
        <dbReference type="ARBA" id="ARBA00004141"/>
    </source>
</evidence>
<keyword evidence="9" id="KW-0378">Hydrolase</keyword>
<dbReference type="AlphaFoldDB" id="A0A9K3NR75"/>
<evidence type="ECO:0000313" key="10">
    <source>
        <dbReference type="Proteomes" id="UP000215914"/>
    </source>
</evidence>
<comment type="subcellular location">
    <subcellularLocation>
        <location evidence="1">Membrane</location>
        <topology evidence="1">Multi-pass membrane protein</topology>
    </subcellularLocation>
</comment>
<dbReference type="GO" id="GO:0006508">
    <property type="term" value="P:proteolysis"/>
    <property type="evidence" value="ECO:0007669"/>
    <property type="project" value="UniProtKB-KW"/>
</dbReference>
<dbReference type="InterPro" id="IPR019379">
    <property type="entry name" value="Gamma_Secretase_Asp_P_PEN2"/>
</dbReference>
<reference evidence="9" key="2">
    <citation type="submission" date="2020-06" db="EMBL/GenBank/DDBJ databases">
        <title>Helianthus annuus Genome sequencing and assembly Release 2.</title>
        <authorList>
            <person name="Gouzy J."/>
            <person name="Langlade N."/>
            <person name="Munos S."/>
        </authorList>
    </citation>
    <scope>NUCLEOTIDE SEQUENCE</scope>
    <source>
        <tissue evidence="9">Leaves</tissue>
    </source>
</reference>
<dbReference type="Proteomes" id="UP000215914">
    <property type="component" value="Unassembled WGS sequence"/>
</dbReference>
<protein>
    <submittedName>
        <fullName evidence="9">Gamma-secretase aspartyl protease complex, presenilin enhancer-2 subunit</fullName>
    </submittedName>
</protein>
<dbReference type="PANTHER" id="PTHR16318:SF0">
    <property type="entry name" value="GAMMA-SECRETASE SUBUNIT PEN-2"/>
    <property type="match status" value="1"/>
</dbReference>
<dbReference type="GO" id="GO:0005798">
    <property type="term" value="C:Golgi-associated vesicle"/>
    <property type="evidence" value="ECO:0007669"/>
    <property type="project" value="EnsemblPlants"/>
</dbReference>
<reference evidence="9" key="1">
    <citation type="journal article" date="2017" name="Nature">
        <title>The sunflower genome provides insights into oil metabolism, flowering and Asterid evolution.</title>
        <authorList>
            <person name="Badouin H."/>
            <person name="Gouzy J."/>
            <person name="Grassa C.J."/>
            <person name="Murat F."/>
            <person name="Staton S.E."/>
            <person name="Cottret L."/>
            <person name="Lelandais-Briere C."/>
            <person name="Owens G.L."/>
            <person name="Carrere S."/>
            <person name="Mayjonade B."/>
            <person name="Legrand L."/>
            <person name="Gill N."/>
            <person name="Kane N.C."/>
            <person name="Bowers J.E."/>
            <person name="Hubner S."/>
            <person name="Bellec A."/>
            <person name="Berard A."/>
            <person name="Berges H."/>
            <person name="Blanchet N."/>
            <person name="Boniface M.C."/>
            <person name="Brunel D."/>
            <person name="Catrice O."/>
            <person name="Chaidir N."/>
            <person name="Claudel C."/>
            <person name="Donnadieu C."/>
            <person name="Faraut T."/>
            <person name="Fievet G."/>
            <person name="Helmstetter N."/>
            <person name="King M."/>
            <person name="Knapp S.J."/>
            <person name="Lai Z."/>
            <person name="Le Paslier M.C."/>
            <person name="Lippi Y."/>
            <person name="Lorenzon L."/>
            <person name="Mandel J.R."/>
            <person name="Marage G."/>
            <person name="Marchand G."/>
            <person name="Marquand E."/>
            <person name="Bret-Mestries E."/>
            <person name="Morien E."/>
            <person name="Nambeesan S."/>
            <person name="Nguyen T."/>
            <person name="Pegot-Espagnet P."/>
            <person name="Pouilly N."/>
            <person name="Raftis F."/>
            <person name="Sallet E."/>
            <person name="Schiex T."/>
            <person name="Thomas J."/>
            <person name="Vandecasteele C."/>
            <person name="Vares D."/>
            <person name="Vear F."/>
            <person name="Vautrin S."/>
            <person name="Crespi M."/>
            <person name="Mangin B."/>
            <person name="Burke J.M."/>
            <person name="Salse J."/>
            <person name="Munos S."/>
            <person name="Vincourt P."/>
            <person name="Rieseberg L.H."/>
            <person name="Langlade N.B."/>
        </authorList>
    </citation>
    <scope>NUCLEOTIDE SEQUENCE</scope>
    <source>
        <tissue evidence="9">Leaves</tissue>
    </source>
</reference>
<keyword evidence="6 8" id="KW-0472">Membrane</keyword>
<evidence type="ECO:0000256" key="4">
    <source>
        <dbReference type="ARBA" id="ARBA00022976"/>
    </source>
</evidence>
<organism evidence="9 10">
    <name type="scientific">Helianthus annuus</name>
    <name type="common">Common sunflower</name>
    <dbReference type="NCBI Taxonomy" id="4232"/>
    <lineage>
        <taxon>Eukaryota</taxon>
        <taxon>Viridiplantae</taxon>
        <taxon>Streptophyta</taxon>
        <taxon>Embryophyta</taxon>
        <taxon>Tracheophyta</taxon>
        <taxon>Spermatophyta</taxon>
        <taxon>Magnoliopsida</taxon>
        <taxon>eudicotyledons</taxon>
        <taxon>Gunneridae</taxon>
        <taxon>Pentapetalae</taxon>
        <taxon>asterids</taxon>
        <taxon>campanulids</taxon>
        <taxon>Asterales</taxon>
        <taxon>Asteraceae</taxon>
        <taxon>Asteroideae</taxon>
        <taxon>Heliantheae alliance</taxon>
        <taxon>Heliantheae</taxon>
        <taxon>Helianthus</taxon>
    </lineage>
</organism>
<dbReference type="GO" id="GO:0008233">
    <property type="term" value="F:peptidase activity"/>
    <property type="evidence" value="ECO:0007669"/>
    <property type="project" value="UniProtKB-KW"/>
</dbReference>
<dbReference type="PANTHER" id="PTHR16318">
    <property type="entry name" value="GAMMA-SECRETASE SUBUNIT PEN-2"/>
    <property type="match status" value="1"/>
</dbReference>
<gene>
    <name evidence="9" type="ORF">HanXRQr2_Chr04g0162391</name>
</gene>
<feature type="transmembrane region" description="Helical" evidence="8">
    <location>
        <begin position="122"/>
        <end position="142"/>
    </location>
</feature>
<keyword evidence="10" id="KW-1185">Reference proteome</keyword>
<keyword evidence="4" id="KW-0914">Notch signaling pathway</keyword>
<comment type="similarity">
    <text evidence="2">Belongs to the PEN-2 family.</text>
</comment>
<evidence type="ECO:0000256" key="5">
    <source>
        <dbReference type="ARBA" id="ARBA00022989"/>
    </source>
</evidence>
<proteinExistence type="inferred from homology"/>
<accession>A0A9K3NR75</accession>
<feature type="region of interest" description="Disordered" evidence="7">
    <location>
        <begin position="65"/>
        <end position="98"/>
    </location>
</feature>
<name>A0A9K3NR75_HELAN</name>
<keyword evidence="3 8" id="KW-0812">Transmembrane</keyword>
<evidence type="ECO:0000256" key="3">
    <source>
        <dbReference type="ARBA" id="ARBA00022692"/>
    </source>
</evidence>
<feature type="transmembrane region" description="Helical" evidence="8">
    <location>
        <begin position="154"/>
        <end position="177"/>
    </location>
</feature>
<dbReference type="GO" id="GO:0007219">
    <property type="term" value="P:Notch signaling pathway"/>
    <property type="evidence" value="ECO:0007669"/>
    <property type="project" value="UniProtKB-KW"/>
</dbReference>